<protein>
    <submittedName>
        <fullName evidence="2">Uncharacterized protein</fullName>
    </submittedName>
</protein>
<accession>A0A2V5L8V9</accession>
<keyword evidence="3" id="KW-1185">Reference proteome</keyword>
<proteinExistence type="predicted"/>
<comment type="caution">
    <text evidence="2">The sequence shown here is derived from an EMBL/GenBank/DDBJ whole genome shotgun (WGS) entry which is preliminary data.</text>
</comment>
<dbReference type="RefSeq" id="WP_110501255.1">
    <property type="nucleotide sequence ID" value="NZ_QJVD01000012.1"/>
</dbReference>
<name>A0A2V5L8V9_9MICC</name>
<sequence>MVNRSSAPRTDLPYLRRRIKPVDPAAAGTASGATDMPSARPPVQPAAPVQSNPAHPAPSASAGLSLSRPSATPSPASSTAPAETADHHSGGLVLGGSRARTSSPAPAAPAPSARPSARPGGLVLGGNTPASPMNPRAQKLAAQREAARVADHEVGLLFAAPGIHDVYELNLQERLLRLTPLESAVGTLVVVGSTAMAWESVRRVVGGADNAGHTAGSPVKTSGNRPLVGYDGQNALITLRHVRELRRAIFINRSSQPMGVRIFSGASVALPPSADGTQMVLLVHRIGNVLELRSEPVPESWEDQQIWQEFDFTMTHQAPVAAYRR</sequence>
<feature type="compositionally biased region" description="Low complexity" evidence="1">
    <location>
        <begin position="97"/>
        <end position="119"/>
    </location>
</feature>
<feature type="region of interest" description="Disordered" evidence="1">
    <location>
        <begin position="1"/>
        <end position="138"/>
    </location>
</feature>
<feature type="compositionally biased region" description="Low complexity" evidence="1">
    <location>
        <begin position="46"/>
        <end position="82"/>
    </location>
</feature>
<reference evidence="2 3" key="1">
    <citation type="submission" date="2018-05" db="EMBL/GenBank/DDBJ databases">
        <title>Genetic diversity of glacier-inhabiting Cryobacterium bacteria in China and description of Cryobacterium mengkeensis sp. nov. and Arthrobacter glacialis sp. nov.</title>
        <authorList>
            <person name="Liu Q."/>
            <person name="Xin Y.-H."/>
        </authorList>
    </citation>
    <scope>NUCLEOTIDE SEQUENCE [LARGE SCALE GENOMIC DNA]</scope>
    <source>
        <strain evidence="2 3">LI2</strain>
    </source>
</reference>
<organism evidence="2 3">
    <name type="scientific">Arthrobacter livingstonensis</name>
    <dbReference type="NCBI Taxonomy" id="670078"/>
    <lineage>
        <taxon>Bacteria</taxon>
        <taxon>Bacillati</taxon>
        <taxon>Actinomycetota</taxon>
        <taxon>Actinomycetes</taxon>
        <taxon>Micrococcales</taxon>
        <taxon>Micrococcaceae</taxon>
        <taxon>Arthrobacter</taxon>
    </lineage>
</organism>
<dbReference type="EMBL" id="QJVD01000012">
    <property type="protein sequence ID" value="PYI66824.1"/>
    <property type="molecule type" value="Genomic_DNA"/>
</dbReference>
<dbReference type="OrthoDB" id="4946395at2"/>
<dbReference type="Proteomes" id="UP000247832">
    <property type="component" value="Unassembled WGS sequence"/>
</dbReference>
<evidence type="ECO:0000313" key="2">
    <source>
        <dbReference type="EMBL" id="PYI66824.1"/>
    </source>
</evidence>
<gene>
    <name evidence="2" type="ORF">CVV68_12045</name>
</gene>
<evidence type="ECO:0000256" key="1">
    <source>
        <dbReference type="SAM" id="MobiDB-lite"/>
    </source>
</evidence>
<dbReference type="AlphaFoldDB" id="A0A2V5L8V9"/>
<evidence type="ECO:0000313" key="3">
    <source>
        <dbReference type="Proteomes" id="UP000247832"/>
    </source>
</evidence>